<proteinExistence type="predicted"/>
<sequence>LRPGASESAVSDSAVQPLFDFVQSGQLKLCADSESVRAMDAIRHFDWDRIGEINFGLTESVMHALRSQRTHATDINLVGSSLAQDITV</sequence>
<organism evidence="1">
    <name type="scientific">Echinostoma caproni</name>
    <dbReference type="NCBI Taxonomy" id="27848"/>
    <lineage>
        <taxon>Eukaryota</taxon>
        <taxon>Metazoa</taxon>
        <taxon>Spiralia</taxon>
        <taxon>Lophotrochozoa</taxon>
        <taxon>Platyhelminthes</taxon>
        <taxon>Trematoda</taxon>
        <taxon>Digenea</taxon>
        <taxon>Plagiorchiida</taxon>
        <taxon>Echinostomata</taxon>
        <taxon>Echinostomatoidea</taxon>
        <taxon>Echinostomatidae</taxon>
        <taxon>Echinostoma</taxon>
    </lineage>
</organism>
<name>A0A183A339_9TREM</name>
<evidence type="ECO:0000313" key="1">
    <source>
        <dbReference type="WBParaSite" id="ECPE_0000137401-mRNA-1"/>
    </source>
</evidence>
<reference evidence="1" key="1">
    <citation type="submission" date="2016-06" db="UniProtKB">
        <authorList>
            <consortium name="WormBaseParasite"/>
        </authorList>
    </citation>
    <scope>IDENTIFICATION</scope>
</reference>
<protein>
    <submittedName>
        <fullName evidence="1">ANF_receptor domain-containing protein</fullName>
    </submittedName>
</protein>
<dbReference type="WBParaSite" id="ECPE_0000137401-mRNA-1">
    <property type="protein sequence ID" value="ECPE_0000137401-mRNA-1"/>
    <property type="gene ID" value="ECPE_0000137401"/>
</dbReference>
<accession>A0A183A339</accession>
<dbReference type="AlphaFoldDB" id="A0A183A339"/>